<feature type="chain" id="PRO_5002890656" evidence="2">
    <location>
        <begin position="27"/>
        <end position="58"/>
    </location>
</feature>
<accession>B9R9U1</accession>
<keyword evidence="4" id="KW-1185">Reference proteome</keyword>
<dbReference type="EMBL" id="EQ973773">
    <property type="protein sequence ID" value="EEF51568.1"/>
    <property type="molecule type" value="Genomic_DNA"/>
</dbReference>
<reference evidence="4" key="1">
    <citation type="journal article" date="2010" name="Nat. Biotechnol.">
        <title>Draft genome sequence of the oilseed species Ricinus communis.</title>
        <authorList>
            <person name="Chan A.P."/>
            <person name="Crabtree J."/>
            <person name="Zhao Q."/>
            <person name="Lorenzi H."/>
            <person name="Orvis J."/>
            <person name="Puiu D."/>
            <person name="Melake-Berhan A."/>
            <person name="Jones K.M."/>
            <person name="Redman J."/>
            <person name="Chen G."/>
            <person name="Cahoon E.B."/>
            <person name="Gedil M."/>
            <person name="Stanke M."/>
            <person name="Haas B.J."/>
            <person name="Wortman J.R."/>
            <person name="Fraser-Liggett C.M."/>
            <person name="Ravel J."/>
            <person name="Rabinowicz P.D."/>
        </authorList>
    </citation>
    <scope>NUCLEOTIDE SEQUENCE [LARGE SCALE GENOMIC DNA]</scope>
    <source>
        <strain evidence="4">cv. Hale</strain>
    </source>
</reference>
<evidence type="ECO:0000256" key="1">
    <source>
        <dbReference type="SAM" id="MobiDB-lite"/>
    </source>
</evidence>
<gene>
    <name evidence="3" type="ORF">RCOM_1500650</name>
</gene>
<feature type="signal peptide" evidence="2">
    <location>
        <begin position="1"/>
        <end position="26"/>
    </location>
</feature>
<name>B9R9U1_RICCO</name>
<sequence length="58" mass="6451">MNSKKLLYLWALPFIAMLLLLAPAAASRYLLQNAPPPTANMNARPQDDPHGGNYNKRT</sequence>
<evidence type="ECO:0000313" key="3">
    <source>
        <dbReference type="EMBL" id="EEF51568.1"/>
    </source>
</evidence>
<protein>
    <submittedName>
        <fullName evidence="3">Uncharacterized protein</fullName>
    </submittedName>
</protein>
<evidence type="ECO:0000313" key="4">
    <source>
        <dbReference type="Proteomes" id="UP000008311"/>
    </source>
</evidence>
<feature type="region of interest" description="Disordered" evidence="1">
    <location>
        <begin position="33"/>
        <end position="58"/>
    </location>
</feature>
<evidence type="ECO:0000256" key="2">
    <source>
        <dbReference type="SAM" id="SignalP"/>
    </source>
</evidence>
<dbReference type="InParanoid" id="B9R9U1"/>
<keyword evidence="2" id="KW-0732">Signal</keyword>
<organism evidence="3 4">
    <name type="scientific">Ricinus communis</name>
    <name type="common">Castor bean</name>
    <dbReference type="NCBI Taxonomy" id="3988"/>
    <lineage>
        <taxon>Eukaryota</taxon>
        <taxon>Viridiplantae</taxon>
        <taxon>Streptophyta</taxon>
        <taxon>Embryophyta</taxon>
        <taxon>Tracheophyta</taxon>
        <taxon>Spermatophyta</taxon>
        <taxon>Magnoliopsida</taxon>
        <taxon>eudicotyledons</taxon>
        <taxon>Gunneridae</taxon>
        <taxon>Pentapetalae</taxon>
        <taxon>rosids</taxon>
        <taxon>fabids</taxon>
        <taxon>Malpighiales</taxon>
        <taxon>Euphorbiaceae</taxon>
        <taxon>Acalyphoideae</taxon>
        <taxon>Acalypheae</taxon>
        <taxon>Ricinus</taxon>
    </lineage>
</organism>
<dbReference type="Proteomes" id="UP000008311">
    <property type="component" value="Unassembled WGS sequence"/>
</dbReference>
<dbReference type="AlphaFoldDB" id="B9R9U1"/>
<proteinExistence type="predicted"/>